<organism evidence="2 3">
    <name type="scientific">Pseudarcicella hirudinis</name>
    <dbReference type="NCBI Taxonomy" id="1079859"/>
    <lineage>
        <taxon>Bacteria</taxon>
        <taxon>Pseudomonadati</taxon>
        <taxon>Bacteroidota</taxon>
        <taxon>Cytophagia</taxon>
        <taxon>Cytophagales</taxon>
        <taxon>Flectobacillaceae</taxon>
        <taxon>Pseudarcicella</taxon>
    </lineage>
</organism>
<dbReference type="InterPro" id="IPR018736">
    <property type="entry name" value="DUF2279_periplasmic_lipo"/>
</dbReference>
<gene>
    <name evidence="2" type="ORF">SAMN04515674_105168</name>
</gene>
<dbReference type="RefSeq" id="WP_092016650.1">
    <property type="nucleotide sequence ID" value="NZ_FOXH01000005.1"/>
</dbReference>
<accession>A0A1I5SRC8</accession>
<feature type="chain" id="PRO_5011665082" evidence="1">
    <location>
        <begin position="27"/>
        <end position="303"/>
    </location>
</feature>
<evidence type="ECO:0000313" key="3">
    <source>
        <dbReference type="Proteomes" id="UP000199306"/>
    </source>
</evidence>
<protein>
    <submittedName>
        <fullName evidence="2">Predicted lipoprotein</fullName>
    </submittedName>
</protein>
<keyword evidence="2" id="KW-0449">Lipoprotein</keyword>
<dbReference type="EMBL" id="FOXH01000005">
    <property type="protein sequence ID" value="SFP73289.1"/>
    <property type="molecule type" value="Genomic_DNA"/>
</dbReference>
<proteinExistence type="predicted"/>
<feature type="signal peptide" evidence="1">
    <location>
        <begin position="1"/>
        <end position="26"/>
    </location>
</feature>
<keyword evidence="1" id="KW-0732">Signal</keyword>
<sequence>MRCSFNFNKYLIGVLLFFYAQVPDCAAQSDSTQTKLNAKRLRGFIIGESVGYVGTLAGLGSAWYGDKTSAFHFFDDNYEWLQIDKLGHLYTAYNLCRVSNQGFLWTGLSRKKSAVYGAVSGAAFMTTIEILDGFQSEYGFSLGDMAANVVGPGLFLGQELLWGETRIQPKWSFHHTSYAKLYPNKLGSSWNEEWLKDYNGQTYWFSANIYKFLPKGSKFPKWLNIAAGYGVENMVNADPVKSIAEGYAPYRQYYLALDVNLQHFKTKSRLLNTLIFILDQIKIPAPTLEYNSKGGFIFHGLYF</sequence>
<dbReference type="OrthoDB" id="9803535at2"/>
<keyword evidence="3" id="KW-1185">Reference proteome</keyword>
<evidence type="ECO:0000256" key="1">
    <source>
        <dbReference type="SAM" id="SignalP"/>
    </source>
</evidence>
<dbReference type="Pfam" id="PF10043">
    <property type="entry name" value="DUF2279"/>
    <property type="match status" value="1"/>
</dbReference>
<dbReference type="STRING" id="1079859.SAMN04515674_105168"/>
<name>A0A1I5SRC8_9BACT</name>
<reference evidence="2 3" key="1">
    <citation type="submission" date="2016-10" db="EMBL/GenBank/DDBJ databases">
        <authorList>
            <person name="de Groot N.N."/>
        </authorList>
    </citation>
    <scope>NUCLEOTIDE SEQUENCE [LARGE SCALE GENOMIC DNA]</scope>
    <source>
        <strain evidence="3">E92,LMG 26720,CCM 7988</strain>
    </source>
</reference>
<dbReference type="AlphaFoldDB" id="A0A1I5SRC8"/>
<dbReference type="Proteomes" id="UP000199306">
    <property type="component" value="Unassembled WGS sequence"/>
</dbReference>
<evidence type="ECO:0000313" key="2">
    <source>
        <dbReference type="EMBL" id="SFP73289.1"/>
    </source>
</evidence>